<feature type="region of interest" description="Disordered" evidence="1">
    <location>
        <begin position="121"/>
        <end position="173"/>
    </location>
</feature>
<evidence type="ECO:0000313" key="3">
    <source>
        <dbReference type="Proteomes" id="UP000887013"/>
    </source>
</evidence>
<reference evidence="2" key="1">
    <citation type="submission" date="2020-08" db="EMBL/GenBank/DDBJ databases">
        <title>Multicomponent nature underlies the extraordinary mechanical properties of spider dragline silk.</title>
        <authorList>
            <person name="Kono N."/>
            <person name="Nakamura H."/>
            <person name="Mori M."/>
            <person name="Yoshida Y."/>
            <person name="Ohtoshi R."/>
            <person name="Malay A.D."/>
            <person name="Moran D.A.P."/>
            <person name="Tomita M."/>
            <person name="Numata K."/>
            <person name="Arakawa K."/>
        </authorList>
    </citation>
    <scope>NUCLEOTIDE SEQUENCE</scope>
</reference>
<dbReference type="EMBL" id="BMAW01064066">
    <property type="protein sequence ID" value="GFT43160.1"/>
    <property type="molecule type" value="Genomic_DNA"/>
</dbReference>
<proteinExistence type="predicted"/>
<name>A0A8X6P1M8_NEPPI</name>
<sequence length="173" mass="20268">MEEDPTGPEAGEGSTTRRYRSSLTPGKSGQQRTSKSMFDLSALNPRTDDGRQSNRVDRDHVQYFIWQFEKRYSHEILPSLLNGTVAFTEVLVGGRRSRQQWRWQKLLDKLKSRQMFIKERQELENEDSKTGDSSRQEAKIELANRQQQNRHPSNITRRGQSPSRRRSREGSFR</sequence>
<feature type="compositionally biased region" description="Polar residues" evidence="1">
    <location>
        <begin position="144"/>
        <end position="156"/>
    </location>
</feature>
<dbReference type="AlphaFoldDB" id="A0A8X6P1M8"/>
<gene>
    <name evidence="2" type="ORF">NPIL_629311</name>
</gene>
<keyword evidence="3" id="KW-1185">Reference proteome</keyword>
<feature type="region of interest" description="Disordered" evidence="1">
    <location>
        <begin position="1"/>
        <end position="55"/>
    </location>
</feature>
<feature type="compositionally biased region" description="Basic and acidic residues" evidence="1">
    <location>
        <begin position="46"/>
        <end position="55"/>
    </location>
</feature>
<comment type="caution">
    <text evidence="2">The sequence shown here is derived from an EMBL/GenBank/DDBJ whole genome shotgun (WGS) entry which is preliminary data.</text>
</comment>
<organism evidence="2 3">
    <name type="scientific">Nephila pilipes</name>
    <name type="common">Giant wood spider</name>
    <name type="synonym">Nephila maculata</name>
    <dbReference type="NCBI Taxonomy" id="299642"/>
    <lineage>
        <taxon>Eukaryota</taxon>
        <taxon>Metazoa</taxon>
        <taxon>Ecdysozoa</taxon>
        <taxon>Arthropoda</taxon>
        <taxon>Chelicerata</taxon>
        <taxon>Arachnida</taxon>
        <taxon>Araneae</taxon>
        <taxon>Araneomorphae</taxon>
        <taxon>Entelegynae</taxon>
        <taxon>Araneoidea</taxon>
        <taxon>Nephilidae</taxon>
        <taxon>Nephila</taxon>
    </lineage>
</organism>
<dbReference type="Proteomes" id="UP000887013">
    <property type="component" value="Unassembled WGS sequence"/>
</dbReference>
<accession>A0A8X6P1M8</accession>
<evidence type="ECO:0000256" key="1">
    <source>
        <dbReference type="SAM" id="MobiDB-lite"/>
    </source>
</evidence>
<feature type="compositionally biased region" description="Basic and acidic residues" evidence="1">
    <location>
        <begin position="121"/>
        <end position="142"/>
    </location>
</feature>
<evidence type="ECO:0000313" key="2">
    <source>
        <dbReference type="EMBL" id="GFT43160.1"/>
    </source>
</evidence>
<feature type="compositionally biased region" description="Polar residues" evidence="1">
    <location>
        <begin position="13"/>
        <end position="36"/>
    </location>
</feature>
<protein>
    <submittedName>
        <fullName evidence="2">Uncharacterized protein</fullName>
    </submittedName>
</protein>